<dbReference type="Pfam" id="PF07715">
    <property type="entry name" value="Plug"/>
    <property type="match status" value="1"/>
</dbReference>
<keyword evidence="4 14" id="KW-1134">Transmembrane beta strand</keyword>
<dbReference type="InterPro" id="IPR000531">
    <property type="entry name" value="Beta-barrel_TonB"/>
</dbReference>
<evidence type="ECO:0000256" key="13">
    <source>
        <dbReference type="ARBA" id="ARBA00023237"/>
    </source>
</evidence>
<feature type="chain" id="PRO_5016986540" evidence="17">
    <location>
        <begin position="24"/>
        <end position="748"/>
    </location>
</feature>
<evidence type="ECO:0000256" key="16">
    <source>
        <dbReference type="SAM" id="MobiDB-lite"/>
    </source>
</evidence>
<evidence type="ECO:0000256" key="1">
    <source>
        <dbReference type="ARBA" id="ARBA00004571"/>
    </source>
</evidence>
<dbReference type="GO" id="GO:0015891">
    <property type="term" value="P:siderophore transport"/>
    <property type="evidence" value="ECO:0007669"/>
    <property type="project" value="InterPro"/>
</dbReference>
<keyword evidence="3 14" id="KW-0813">Transport</keyword>
<dbReference type="GO" id="GO:0015344">
    <property type="term" value="F:siderophore uptake transmembrane transporter activity"/>
    <property type="evidence" value="ECO:0007669"/>
    <property type="project" value="TreeGrafter"/>
</dbReference>
<evidence type="ECO:0000256" key="6">
    <source>
        <dbReference type="ARBA" id="ARBA00022692"/>
    </source>
</evidence>
<dbReference type="InterPro" id="IPR039426">
    <property type="entry name" value="TonB-dep_rcpt-like"/>
</dbReference>
<comment type="subcellular location">
    <subcellularLocation>
        <location evidence="1 14">Cell outer membrane</location>
        <topology evidence="1 14">Multi-pass membrane protein</topology>
    </subcellularLocation>
</comment>
<dbReference type="InterPro" id="IPR012910">
    <property type="entry name" value="Plug_dom"/>
</dbReference>
<dbReference type="PANTHER" id="PTHR32552:SF74">
    <property type="entry name" value="HYDROXAMATE SIDEROPHORE RECEPTOR FHUE"/>
    <property type="match status" value="1"/>
</dbReference>
<dbReference type="EMBL" id="UGJJ01000001">
    <property type="protein sequence ID" value="STR00422.1"/>
    <property type="molecule type" value="Genomic_DNA"/>
</dbReference>
<dbReference type="NCBIfam" id="TIGR01783">
    <property type="entry name" value="TonB-siderophor"/>
    <property type="match status" value="1"/>
</dbReference>
<dbReference type="InterPro" id="IPR037066">
    <property type="entry name" value="Plug_dom_sf"/>
</dbReference>
<feature type="signal peptide" evidence="17">
    <location>
        <begin position="1"/>
        <end position="23"/>
    </location>
</feature>
<evidence type="ECO:0000256" key="3">
    <source>
        <dbReference type="ARBA" id="ARBA00022448"/>
    </source>
</evidence>
<keyword evidence="9" id="KW-0406">Ion transport</keyword>
<evidence type="ECO:0000256" key="12">
    <source>
        <dbReference type="ARBA" id="ARBA00023170"/>
    </source>
</evidence>
<evidence type="ECO:0000256" key="17">
    <source>
        <dbReference type="SAM" id="SignalP"/>
    </source>
</evidence>
<keyword evidence="12 20" id="KW-0675">Receptor</keyword>
<dbReference type="Gene3D" id="2.170.130.10">
    <property type="entry name" value="TonB-dependent receptor, plug domain"/>
    <property type="match status" value="1"/>
</dbReference>
<evidence type="ECO:0000259" key="18">
    <source>
        <dbReference type="Pfam" id="PF00593"/>
    </source>
</evidence>
<reference evidence="20 21" key="1">
    <citation type="submission" date="2018-06" db="EMBL/GenBank/DDBJ databases">
        <authorList>
            <consortium name="Pathogen Informatics"/>
            <person name="Doyle S."/>
        </authorList>
    </citation>
    <scope>NUCLEOTIDE SEQUENCE [LARGE SCALE GENOMIC DNA]</scope>
    <source>
        <strain evidence="20 21">NCTC13336</strain>
    </source>
</reference>
<organism evidence="20 21">
    <name type="scientific">Kingella potus</name>
    <dbReference type="NCBI Taxonomy" id="265175"/>
    <lineage>
        <taxon>Bacteria</taxon>
        <taxon>Pseudomonadati</taxon>
        <taxon>Pseudomonadota</taxon>
        <taxon>Betaproteobacteria</taxon>
        <taxon>Neisseriales</taxon>
        <taxon>Neisseriaceae</taxon>
        <taxon>Kingella</taxon>
    </lineage>
</organism>
<keyword evidence="13 14" id="KW-0998">Cell outer membrane</keyword>
<evidence type="ECO:0000259" key="19">
    <source>
        <dbReference type="Pfam" id="PF07715"/>
    </source>
</evidence>
<evidence type="ECO:0000256" key="9">
    <source>
        <dbReference type="ARBA" id="ARBA00023065"/>
    </source>
</evidence>
<evidence type="ECO:0000256" key="15">
    <source>
        <dbReference type="RuleBase" id="RU003357"/>
    </source>
</evidence>
<keyword evidence="6 14" id="KW-0812">Transmembrane</keyword>
<evidence type="ECO:0000313" key="20">
    <source>
        <dbReference type="EMBL" id="STR00422.1"/>
    </source>
</evidence>
<evidence type="ECO:0000256" key="5">
    <source>
        <dbReference type="ARBA" id="ARBA00022496"/>
    </source>
</evidence>
<gene>
    <name evidence="20" type="primary">fptA</name>
    <name evidence="20" type="ORF">NCTC13336_00630</name>
</gene>
<dbReference type="RefSeq" id="WP_172461197.1">
    <property type="nucleotide sequence ID" value="NZ_UGJJ01000001.1"/>
</dbReference>
<keyword evidence="8" id="KW-0408">Iron</keyword>
<comment type="similarity">
    <text evidence="2 14 15">Belongs to the TonB-dependent receptor family.</text>
</comment>
<dbReference type="PROSITE" id="PS52016">
    <property type="entry name" value="TONB_DEPENDENT_REC_3"/>
    <property type="match status" value="1"/>
</dbReference>
<evidence type="ECO:0000256" key="14">
    <source>
        <dbReference type="PROSITE-ProRule" id="PRU01360"/>
    </source>
</evidence>
<dbReference type="PANTHER" id="PTHR32552">
    <property type="entry name" value="FERRICHROME IRON RECEPTOR-RELATED"/>
    <property type="match status" value="1"/>
</dbReference>
<dbReference type="GO" id="GO:0038023">
    <property type="term" value="F:signaling receptor activity"/>
    <property type="evidence" value="ECO:0007669"/>
    <property type="project" value="InterPro"/>
</dbReference>
<dbReference type="Gene3D" id="2.40.170.20">
    <property type="entry name" value="TonB-dependent receptor, beta-barrel domain"/>
    <property type="match status" value="1"/>
</dbReference>
<feature type="domain" description="TonB-dependent receptor plug" evidence="19">
    <location>
        <begin position="78"/>
        <end position="184"/>
    </location>
</feature>
<evidence type="ECO:0000256" key="10">
    <source>
        <dbReference type="ARBA" id="ARBA00023077"/>
    </source>
</evidence>
<name>A0A377QZL7_9NEIS</name>
<feature type="region of interest" description="Disordered" evidence="16">
    <location>
        <begin position="47"/>
        <end position="67"/>
    </location>
</feature>
<dbReference type="InterPro" id="IPR036942">
    <property type="entry name" value="Beta-barrel_TonB_sf"/>
</dbReference>
<evidence type="ECO:0000256" key="8">
    <source>
        <dbReference type="ARBA" id="ARBA00023004"/>
    </source>
</evidence>
<keyword evidence="5" id="KW-0410">Iron transport</keyword>
<evidence type="ECO:0000256" key="4">
    <source>
        <dbReference type="ARBA" id="ARBA00022452"/>
    </source>
</evidence>
<keyword evidence="7 17" id="KW-0732">Signal</keyword>
<dbReference type="AlphaFoldDB" id="A0A377QZL7"/>
<keyword evidence="21" id="KW-1185">Reference proteome</keyword>
<keyword evidence="10 15" id="KW-0798">TonB box</keyword>
<feature type="domain" description="TonB-dependent receptor-like beta-barrel" evidence="18">
    <location>
        <begin position="278"/>
        <end position="714"/>
    </location>
</feature>
<dbReference type="Proteomes" id="UP000254293">
    <property type="component" value="Unassembled WGS sequence"/>
</dbReference>
<dbReference type="InterPro" id="IPR010105">
    <property type="entry name" value="TonB_sidphr_rcpt"/>
</dbReference>
<evidence type="ECO:0000256" key="11">
    <source>
        <dbReference type="ARBA" id="ARBA00023136"/>
    </source>
</evidence>
<dbReference type="SUPFAM" id="SSF56935">
    <property type="entry name" value="Porins"/>
    <property type="match status" value="1"/>
</dbReference>
<dbReference type="CDD" id="cd01347">
    <property type="entry name" value="ligand_gated_channel"/>
    <property type="match status" value="1"/>
</dbReference>
<keyword evidence="11 14" id="KW-0472">Membrane</keyword>
<evidence type="ECO:0000256" key="2">
    <source>
        <dbReference type="ARBA" id="ARBA00009810"/>
    </source>
</evidence>
<proteinExistence type="inferred from homology"/>
<evidence type="ECO:0000313" key="21">
    <source>
        <dbReference type="Proteomes" id="UP000254293"/>
    </source>
</evidence>
<dbReference type="FunFam" id="2.170.130.10:FF:000010">
    <property type="entry name" value="Ferripyoverdine receptor"/>
    <property type="match status" value="1"/>
</dbReference>
<dbReference type="GO" id="GO:0009279">
    <property type="term" value="C:cell outer membrane"/>
    <property type="evidence" value="ECO:0007669"/>
    <property type="project" value="UniProtKB-SubCell"/>
</dbReference>
<dbReference type="Pfam" id="PF00593">
    <property type="entry name" value="TonB_dep_Rec_b-barrel"/>
    <property type="match status" value="1"/>
</dbReference>
<sequence>MYRKTFKLSTLAALLIAANAAYAQENAVPPQSEADNAGTSSAIATVTVSGTSRSTRTENKNSYTTSAMRTTTGLALSPRETPQSVSVITKSQLNDRGISNMEDALKTTTGVNVVKDSGRYRYYSRGFPIDRIEEDGVATTVTAGASGNPYRDAQSMTDLAIYDHIEVVRGATGLTQGNGEPGGTINAVRKKPTAQRQIQGSALVDRFGRLRTEADVSGSLNENKTLRGRAVAVLERNRSFKDDVHGHGGLIYGVMDADAGENTKITFGGMYQDKTEMPDYFGIPMGLNGAEAGLPRDTYLGFNWNEARFKKFNAFAEVEHHFNDDWKLTGRLNYIKNKSDSRFGAITNLSTSYQGLSPGGTLAVNNLQNYKNKGYQFSGGLNLNGKYQLFGQSHDLFAGYTYSNENTDTLWRRIRNSTRYDPFTFQGNEVPSPNWDTDFNDRLSYDSKIVSHGLMFGTRFNPTDRLHIIAGTRWTHWKSSSGTYYDIWNNRPDTDTDKKDEAKRSRFVPYLGITFDITKQQSVYASYTSIFKPQSSTDYNYKILPPMLGNNYEIGWKGEWMNRKLNTSVALFQVEQKNRAVAFTELSTNRVYFEPSGKVVSRGIDAEISGKLNDNWQLFAGYTLNNSKYQETENSSRTRGLNFSKHTPRHMLRLYTSYKLPVGNGKWTVGGGASIQSKTSSLADVKQGGYMLMNANVQYRPSENLSLALIGSNLTNRRYYENQRTRVNGGNNFYGEPRNLMFKVDYKF</sequence>
<evidence type="ECO:0000256" key="7">
    <source>
        <dbReference type="ARBA" id="ARBA00022729"/>
    </source>
</evidence>
<accession>A0A377QZL7</accession>
<protein>
    <submittedName>
        <fullName evidence="20">Fe(III)-pyochelin receptor</fullName>
    </submittedName>
</protein>